<keyword evidence="1" id="KW-1133">Transmembrane helix</keyword>
<dbReference type="AlphaFoldDB" id="A0A062UW74"/>
<feature type="transmembrane region" description="Helical" evidence="1">
    <location>
        <begin position="40"/>
        <end position="57"/>
    </location>
</feature>
<evidence type="ECO:0000313" key="3">
    <source>
        <dbReference type="Proteomes" id="UP000027153"/>
    </source>
</evidence>
<protein>
    <submittedName>
        <fullName evidence="2">Uncharacterized protein</fullName>
    </submittedName>
</protein>
<comment type="caution">
    <text evidence="2">The sequence shown here is derived from an EMBL/GenBank/DDBJ whole genome shotgun (WGS) entry which is preliminary data.</text>
</comment>
<dbReference type="Proteomes" id="UP000027153">
    <property type="component" value="Unassembled WGS sequence"/>
</dbReference>
<dbReference type="RefSeq" id="WP_048092027.1">
    <property type="nucleotide sequence ID" value="NZ_JMIY01000006.1"/>
</dbReference>
<reference evidence="2 3" key="1">
    <citation type="journal article" date="2013" name="Nature">
        <title>Anaerobic oxidation of methane coupled to nitrate reduction in a novel archaeal lineage.</title>
        <authorList>
            <person name="Haroon M.F."/>
            <person name="Hu S."/>
            <person name="Shi Y."/>
            <person name="Imelfort M."/>
            <person name="Keller J."/>
            <person name="Hugenholtz P."/>
            <person name="Yuan Z."/>
            <person name="Tyson G.W."/>
        </authorList>
    </citation>
    <scope>NUCLEOTIDE SEQUENCE [LARGE SCALE GENOMIC DNA]</scope>
    <source>
        <strain evidence="2 3">ANME-2d</strain>
    </source>
</reference>
<feature type="transmembrane region" description="Helical" evidence="1">
    <location>
        <begin position="7"/>
        <end position="28"/>
    </location>
</feature>
<proteinExistence type="predicted"/>
<keyword evidence="3" id="KW-1185">Reference proteome</keyword>
<evidence type="ECO:0000313" key="2">
    <source>
        <dbReference type="EMBL" id="KCZ71266.1"/>
    </source>
</evidence>
<accession>A0A062UW74</accession>
<feature type="transmembrane region" description="Helical" evidence="1">
    <location>
        <begin position="91"/>
        <end position="110"/>
    </location>
</feature>
<name>A0A062UW74_9EURY</name>
<feature type="transmembrane region" description="Helical" evidence="1">
    <location>
        <begin position="66"/>
        <end position="85"/>
    </location>
</feature>
<dbReference type="EMBL" id="JMIY01000006">
    <property type="protein sequence ID" value="KCZ71266.1"/>
    <property type="molecule type" value="Genomic_DNA"/>
</dbReference>
<evidence type="ECO:0000256" key="1">
    <source>
        <dbReference type="SAM" id="Phobius"/>
    </source>
</evidence>
<sequence length="124" mass="13567">MSNTIAVFVEGMAEIFAITIISVTTKAFTTSLSGANWDPLITTLAFMFVAALIINFLKGVFVPFEAAINVGGMFLSLFISAAIIWRIAPDAVIEVISYIIAAIIGIYFGVKIRSQGQEQPYYRY</sequence>
<keyword evidence="1" id="KW-0812">Transmembrane</keyword>
<organism evidence="2 3">
    <name type="scientific">Candidatus Methanoperedens nitratireducens</name>
    <dbReference type="NCBI Taxonomy" id="1392998"/>
    <lineage>
        <taxon>Archaea</taxon>
        <taxon>Methanobacteriati</taxon>
        <taxon>Methanobacteriota</taxon>
        <taxon>Stenosarchaea group</taxon>
        <taxon>Methanomicrobia</taxon>
        <taxon>Methanosarcinales</taxon>
        <taxon>ANME-2 cluster</taxon>
        <taxon>Candidatus Methanoperedentaceae</taxon>
        <taxon>Candidatus Methanoperedens</taxon>
    </lineage>
</organism>
<keyword evidence="1" id="KW-0472">Membrane</keyword>
<gene>
    <name evidence="2" type="ORF">ANME2D_02468</name>
</gene>